<dbReference type="Proteomes" id="UP001295740">
    <property type="component" value="Unassembled WGS sequence"/>
</dbReference>
<comment type="caution">
    <text evidence="2">The sequence shown here is derived from an EMBL/GenBank/DDBJ whole genome shotgun (WGS) entry which is preliminary data.</text>
</comment>
<feature type="compositionally biased region" description="Basic and acidic residues" evidence="1">
    <location>
        <begin position="17"/>
        <end position="27"/>
    </location>
</feature>
<feature type="compositionally biased region" description="Polar residues" evidence="1">
    <location>
        <begin position="695"/>
        <end position="720"/>
    </location>
</feature>
<sequence>MSDVRRDIRTGESPGEEASHLQLDDFSRHRDVTHDTFRGMAHNEESDDNGLKELMQLLRRTPPPENRMSIPDNFSTSSSEDDRWKRFKIKILRKRRKPRKPRPPTIKLPDSALAAKTIDGHRHIAISIPIEYSYLNPLSPSQYPVFESMEPNFNREIDSRLGTVLGPVAEDRESSSSISLSPKASSFVERTTTALSAPPRRRQTVPHQEARYTPRKRRDSSKSREPGEARSRPRSEELSGGAVVSHGRDEYRYSAPGDLRLRGKEVTEQEPRNASDIVTQTIEVPRTRRSARSSKMPERTQSKTEPTITHDTTGKGHSRNPSDASTSSGILSSNRPIALSLPKRRSSKKAITGAEPGETIDNVISSRRSSRSDEGSTHENGPGGGLRPIIGNVPRGSLTDSLVTTESSPKLFKAQTATAYHTIPVVTQSPSRFSYDSPLNFDFPKPPVLKIDRAVQTVPPPPAPPAVERAQSWRERVWGKKHRDVERLIARFERVQTPPTLPPEIPIATAKAGASTPPRPTTAGKMKLDVPPVVGTPGPGTSPNFPQMPTSAFRGRLEEKAVELPPAKSPSSPSSQESLDPTSSRAFDPVFQQRWRERQAAKKEQEDQRLRDIARALAEQKETTDRLSRQELVHRYEALKEARMYEMERRMRRLERNSEIWLRSIAPMMETLNRLLQEQNRLQRAESSRHHGPVATSSNSLRPLRSFDSSLNTHPSQSMQDLLGKDHIGSSRPRSAEPLGREPRGAMRGGQLVNRPLSYPPRSALQEEFEKELTARRAHDQRVDEVDARMRKTVAAQAEQAQATIEGGAAAITVTESPDESSLEKLEPLMRELQAAAGVDTLGCGGAGVGIEGEGEGDTSSTDEGSQAFALF</sequence>
<feature type="region of interest" description="Disordered" evidence="1">
    <location>
        <begin position="171"/>
        <end position="400"/>
    </location>
</feature>
<evidence type="ECO:0000256" key="1">
    <source>
        <dbReference type="SAM" id="MobiDB-lite"/>
    </source>
</evidence>
<feature type="compositionally biased region" description="Low complexity" evidence="1">
    <location>
        <begin position="175"/>
        <end position="186"/>
    </location>
</feature>
<evidence type="ECO:0000313" key="3">
    <source>
        <dbReference type="Proteomes" id="UP001295740"/>
    </source>
</evidence>
<dbReference type="EMBL" id="CAUWAG010000006">
    <property type="protein sequence ID" value="CAJ2503829.1"/>
    <property type="molecule type" value="Genomic_DNA"/>
</dbReference>
<feature type="region of interest" description="Disordered" evidence="1">
    <location>
        <begin position="1"/>
        <end position="27"/>
    </location>
</feature>
<name>A0AAI8VF71_9PEZI</name>
<feature type="compositionally biased region" description="Low complexity" evidence="1">
    <location>
        <begin position="530"/>
        <end position="541"/>
    </location>
</feature>
<feature type="compositionally biased region" description="Low complexity" evidence="1">
    <location>
        <begin position="565"/>
        <end position="584"/>
    </location>
</feature>
<dbReference type="AlphaFoldDB" id="A0AAI8VF71"/>
<feature type="region of interest" description="Disordered" evidence="1">
    <location>
        <begin position="681"/>
        <end position="759"/>
    </location>
</feature>
<accession>A0AAI8VF71</accession>
<protein>
    <submittedName>
        <fullName evidence="2">Uu.00g112230.m01.CDS01</fullName>
    </submittedName>
</protein>
<gene>
    <name evidence="2" type="ORF">KHLLAP_LOCUS4297</name>
</gene>
<feature type="compositionally biased region" description="Basic and acidic residues" evidence="1">
    <location>
        <begin position="259"/>
        <end position="273"/>
    </location>
</feature>
<organism evidence="2 3">
    <name type="scientific">Anthostomella pinea</name>
    <dbReference type="NCBI Taxonomy" id="933095"/>
    <lineage>
        <taxon>Eukaryota</taxon>
        <taxon>Fungi</taxon>
        <taxon>Dikarya</taxon>
        <taxon>Ascomycota</taxon>
        <taxon>Pezizomycotina</taxon>
        <taxon>Sordariomycetes</taxon>
        <taxon>Xylariomycetidae</taxon>
        <taxon>Xylariales</taxon>
        <taxon>Xylariaceae</taxon>
        <taxon>Anthostomella</taxon>
    </lineage>
</organism>
<feature type="region of interest" description="Disordered" evidence="1">
    <location>
        <begin position="500"/>
        <end position="587"/>
    </location>
</feature>
<feature type="region of interest" description="Disordered" evidence="1">
    <location>
        <begin position="60"/>
        <end position="79"/>
    </location>
</feature>
<keyword evidence="3" id="KW-1185">Reference proteome</keyword>
<reference evidence="2" key="1">
    <citation type="submission" date="2023-10" db="EMBL/GenBank/DDBJ databases">
        <authorList>
            <person name="Hackl T."/>
        </authorList>
    </citation>
    <scope>NUCLEOTIDE SEQUENCE</scope>
</reference>
<feature type="compositionally biased region" description="Polar residues" evidence="1">
    <location>
        <begin position="319"/>
        <end position="335"/>
    </location>
</feature>
<feature type="compositionally biased region" description="Basic and acidic residues" evidence="1">
    <location>
        <begin position="220"/>
        <end position="237"/>
    </location>
</feature>
<evidence type="ECO:0000313" key="2">
    <source>
        <dbReference type="EMBL" id="CAJ2503829.1"/>
    </source>
</evidence>
<feature type="region of interest" description="Disordered" evidence="1">
    <location>
        <begin position="847"/>
        <end position="872"/>
    </location>
</feature>
<proteinExistence type="predicted"/>
<feature type="compositionally biased region" description="Basic and acidic residues" evidence="1">
    <location>
        <begin position="1"/>
        <end position="10"/>
    </location>
</feature>